<name>A0ABN6CXL1_9GAMM</name>
<keyword evidence="1" id="KW-0732">Signal</keyword>
<dbReference type="EMBL" id="AP024202">
    <property type="protein sequence ID" value="BCN92329.1"/>
    <property type="molecule type" value="Genomic_DNA"/>
</dbReference>
<dbReference type="RefSeq" id="WP_237262031.1">
    <property type="nucleotide sequence ID" value="NZ_AP024202.1"/>
</dbReference>
<keyword evidence="3" id="KW-1185">Reference proteome</keyword>
<dbReference type="Pfam" id="PF13899">
    <property type="entry name" value="Thioredoxin_7"/>
    <property type="match status" value="1"/>
</dbReference>
<feature type="chain" id="PRO_5045193712" description="Thioredoxin family protein" evidence="1">
    <location>
        <begin position="25"/>
        <end position="179"/>
    </location>
</feature>
<reference evidence="2" key="1">
    <citation type="journal article" date="2022" name="Arch. Microbiol.">
        <title>Thiomicrorhabdus immobilis sp. nov., a mesophilic sulfur-oxidizing bacterium isolated from sediment of a brackish lake in northern Japan.</title>
        <authorList>
            <person name="Kojima H."/>
            <person name="Mochizuki J."/>
            <person name="Kanda M."/>
            <person name="Watanabe T."/>
            <person name="Fukui M."/>
        </authorList>
    </citation>
    <scope>NUCLEOTIDE SEQUENCE</scope>
    <source>
        <strain evidence="2">Am19</strain>
    </source>
</reference>
<feature type="signal peptide" evidence="1">
    <location>
        <begin position="1"/>
        <end position="24"/>
    </location>
</feature>
<accession>A0ABN6CXL1</accession>
<proteinExistence type="predicted"/>
<evidence type="ECO:0000313" key="2">
    <source>
        <dbReference type="EMBL" id="BCN92329.1"/>
    </source>
</evidence>
<evidence type="ECO:0000313" key="3">
    <source>
        <dbReference type="Proteomes" id="UP001054820"/>
    </source>
</evidence>
<organism evidence="2 3">
    <name type="scientific">Thiomicrorhabdus immobilis</name>
    <dbReference type="NCBI Taxonomy" id="2791037"/>
    <lineage>
        <taxon>Bacteria</taxon>
        <taxon>Pseudomonadati</taxon>
        <taxon>Pseudomonadota</taxon>
        <taxon>Gammaproteobacteria</taxon>
        <taxon>Thiotrichales</taxon>
        <taxon>Piscirickettsiaceae</taxon>
        <taxon>Thiomicrorhabdus</taxon>
    </lineage>
</organism>
<evidence type="ECO:0008006" key="4">
    <source>
        <dbReference type="Google" id="ProtNLM"/>
    </source>
</evidence>
<dbReference type="InterPro" id="IPR036249">
    <property type="entry name" value="Thioredoxin-like_sf"/>
</dbReference>
<protein>
    <recommendedName>
        <fullName evidence="4">Thioredoxin family protein</fullName>
    </recommendedName>
</protein>
<evidence type="ECO:0000256" key="1">
    <source>
        <dbReference type="SAM" id="SignalP"/>
    </source>
</evidence>
<dbReference type="SUPFAM" id="SSF52833">
    <property type="entry name" value="Thioredoxin-like"/>
    <property type="match status" value="1"/>
</dbReference>
<gene>
    <name evidence="2" type="ORF">THMIRHAM_01140</name>
</gene>
<dbReference type="Proteomes" id="UP001054820">
    <property type="component" value="Chromosome"/>
</dbReference>
<sequence>MSKRVFVYLFMLTTFCITPSLSNAEASFKELDDLQSLAEKSKQQALPIMLMFGAEWCEYCQVLKEQVFNPMALSGLYEESVVLMRHVGIDEDQPLIDWHGSPVKKDKWAYQLNADLTPTVLFLDGFGREVAPRIIGISEITMYAGIIHQNLNIAYKNMGLNKQIPLTPEQLEIQWQQHR</sequence>
<dbReference type="Gene3D" id="3.40.30.10">
    <property type="entry name" value="Glutaredoxin"/>
    <property type="match status" value="1"/>
</dbReference>